<feature type="transmembrane region" description="Helical" evidence="2">
    <location>
        <begin position="183"/>
        <end position="204"/>
    </location>
</feature>
<feature type="transmembrane region" description="Helical" evidence="2">
    <location>
        <begin position="298"/>
        <end position="318"/>
    </location>
</feature>
<dbReference type="PATRIC" id="fig|1003195.11.peg.5683"/>
<dbReference type="KEGG" id="scy:SCATT_42270"/>
<feature type="region of interest" description="Disordered" evidence="1">
    <location>
        <begin position="1"/>
        <end position="26"/>
    </location>
</feature>
<dbReference type="AlphaFoldDB" id="F8JQD1"/>
<dbReference type="eggNOG" id="ENOG5033F2A">
    <property type="taxonomic scope" value="Bacteria"/>
</dbReference>
<sequence length="536" mass="58332">MVAVADHGPAASSDPDGRPVSAAPAPGTRPVRWPVRWWRAARWGDAYRRCAYTAAVLAVALLALMAVRLPWAGDLGIHAATLERLRHDLAHPGDPLVDAPVDSPYYSPWMVALALLAKATGLSTFHTLHLAAVVDLAVLVTGIAHFARTLSARRGTAPLAILCVMLLYGWELFTWSGFPGFTSLALCLAYPSTLGLGIACHLWALTRKALIHRRGWAAYLILGALLGVQLLIHQFTGLVTVLGLIALLLGARPWPDRATWLRITAAAALALVIVSVWPYYSFFALLDAGDLDPTHQPLYIHLVSRFCLLALGGAALLVRLRRDRRDPLVIFFGLSVLVYAIGGVTGHYSLGRILPGVFLPAQFAVAVEAAGAGGRLTRWIFAPVTAAALLVGCWAQAGSLSYVLRGDAIPPVIKHAPRQGLWDDYAWVTRYVSYGDVVMTEAFLPKRQIPAYGPYTVASGYPDFFLPDQGQRLKDVHRYFAAKTPRAQRLALLRKYDVRWVVQYASDGGLDPHDPALRQVAIGPDGELLLKVVRTR</sequence>
<gene>
    <name evidence="3" type="ordered locus">SCATT_42270</name>
</gene>
<accession>G8X364</accession>
<protein>
    <submittedName>
        <fullName evidence="3">Integral membrane protein</fullName>
    </submittedName>
</protein>
<dbReference type="RefSeq" id="WP_014144953.1">
    <property type="nucleotide sequence ID" value="NC_016111.1"/>
</dbReference>
<evidence type="ECO:0000313" key="4">
    <source>
        <dbReference type="Proteomes" id="UP000007842"/>
    </source>
</evidence>
<dbReference type="STRING" id="1003195.SCATT_42270"/>
<dbReference type="OrthoDB" id="4337748at2"/>
<proteinExistence type="predicted"/>
<evidence type="ECO:0000256" key="2">
    <source>
        <dbReference type="SAM" id="Phobius"/>
    </source>
</evidence>
<dbReference type="Proteomes" id="UP000007842">
    <property type="component" value="Chromosome"/>
</dbReference>
<keyword evidence="4" id="KW-1185">Reference proteome</keyword>
<feature type="transmembrane region" description="Helical" evidence="2">
    <location>
        <begin position="216"/>
        <end position="232"/>
    </location>
</feature>
<feature type="transmembrane region" description="Helical" evidence="2">
    <location>
        <begin position="128"/>
        <end position="147"/>
    </location>
</feature>
<feature type="transmembrane region" description="Helical" evidence="2">
    <location>
        <begin position="238"/>
        <end position="254"/>
    </location>
</feature>
<accession>F8JQD1</accession>
<dbReference type="EMBL" id="CP003219">
    <property type="protein sequence ID" value="AEW96598.1"/>
    <property type="molecule type" value="Genomic_DNA"/>
</dbReference>
<keyword evidence="2" id="KW-0472">Membrane</keyword>
<dbReference type="KEGG" id="sct:SCAT_4240"/>
<name>F8JQD1_STREN</name>
<keyword evidence="2" id="KW-1133">Transmembrane helix</keyword>
<feature type="transmembrane region" description="Helical" evidence="2">
    <location>
        <begin position="46"/>
        <end position="67"/>
    </location>
</feature>
<feature type="transmembrane region" description="Helical" evidence="2">
    <location>
        <begin position="330"/>
        <end position="350"/>
    </location>
</feature>
<organism evidence="3 4">
    <name type="scientific">Streptantibioticus cattleyicolor (strain ATCC 35852 / DSM 46488 / JCM 4925 / NBRC 14057 / NRRL 8057)</name>
    <name type="common">Streptomyces cattleya</name>
    <dbReference type="NCBI Taxonomy" id="1003195"/>
    <lineage>
        <taxon>Bacteria</taxon>
        <taxon>Bacillati</taxon>
        <taxon>Actinomycetota</taxon>
        <taxon>Actinomycetes</taxon>
        <taxon>Kitasatosporales</taxon>
        <taxon>Streptomycetaceae</taxon>
        <taxon>Streptantibioticus</taxon>
    </lineage>
</organism>
<keyword evidence="2" id="KW-0812">Transmembrane</keyword>
<feature type="transmembrane region" description="Helical" evidence="2">
    <location>
        <begin position="266"/>
        <end position="286"/>
    </location>
</feature>
<dbReference type="HOGENOM" id="CLU_044474_0_0_11"/>
<feature type="transmembrane region" description="Helical" evidence="2">
    <location>
        <begin position="159"/>
        <end position="177"/>
    </location>
</feature>
<evidence type="ECO:0000313" key="3">
    <source>
        <dbReference type="EMBL" id="AEW96598.1"/>
    </source>
</evidence>
<reference evidence="4" key="1">
    <citation type="submission" date="2011-12" db="EMBL/GenBank/DDBJ databases">
        <title>Complete genome sequence of Streptomyces cattleya strain DSM 46488.</title>
        <authorList>
            <person name="Ou H.-Y."/>
            <person name="Li P."/>
            <person name="Zhao C."/>
            <person name="O'Hagan D."/>
            <person name="Deng Z."/>
        </authorList>
    </citation>
    <scope>NUCLEOTIDE SEQUENCE [LARGE SCALE GENOMIC DNA]</scope>
    <source>
        <strain evidence="4">ATCC 35852 / DSM 46488 / JCM 4925 / NBRC 14057 / NRRL 8057</strain>
    </source>
</reference>
<evidence type="ECO:0000256" key="1">
    <source>
        <dbReference type="SAM" id="MobiDB-lite"/>
    </source>
</evidence>